<feature type="transmembrane region" description="Helical" evidence="1">
    <location>
        <begin position="46"/>
        <end position="66"/>
    </location>
</feature>
<keyword evidence="1" id="KW-0472">Membrane</keyword>
<evidence type="ECO:0000313" key="3">
    <source>
        <dbReference type="EMBL" id="MCV2366999.1"/>
    </source>
</evidence>
<dbReference type="Pfam" id="PF02517">
    <property type="entry name" value="Rce1-like"/>
    <property type="match status" value="1"/>
</dbReference>
<protein>
    <submittedName>
        <fullName evidence="3">CPBP family intramembrane metalloprotease</fullName>
    </submittedName>
</protein>
<name>A0ABT2Y9L6_9BURK</name>
<keyword evidence="3" id="KW-0378">Hydrolase</keyword>
<evidence type="ECO:0000313" key="4">
    <source>
        <dbReference type="Proteomes" id="UP001209701"/>
    </source>
</evidence>
<feature type="transmembrane region" description="Helical" evidence="1">
    <location>
        <begin position="98"/>
        <end position="127"/>
    </location>
</feature>
<dbReference type="EMBL" id="JAJIRN010000001">
    <property type="protein sequence ID" value="MCV2366999.1"/>
    <property type="molecule type" value="Genomic_DNA"/>
</dbReference>
<dbReference type="GO" id="GO:0008237">
    <property type="term" value="F:metallopeptidase activity"/>
    <property type="evidence" value="ECO:0007669"/>
    <property type="project" value="UniProtKB-KW"/>
</dbReference>
<keyword evidence="3" id="KW-0482">Metalloprotease</keyword>
<evidence type="ECO:0000256" key="1">
    <source>
        <dbReference type="SAM" id="Phobius"/>
    </source>
</evidence>
<dbReference type="RefSeq" id="WP_263569607.1">
    <property type="nucleotide sequence ID" value="NZ_JAJIRN010000001.1"/>
</dbReference>
<sequence length="252" mass="26487">MAESKTVLPRRGGWLLFAAGLPGVAAVTLLVLPLLLQGRLLAQPLWLIELAVGAQSALLLALAVFIGCRCAPRVGLGAPLVGALLGGRDWRPVWRRQWLPGLVGGALGAGLLLGLPALAPASLLAQAGPPDMPGLARLLYGGITEELLLRWGLMSLIAWSLWRVLQRDRGEPHPGLFWSAIVLSALLFGLGHLPAAKAILGPLTPEVIAYLLLGNGVFGLLAGWLFWRRGLEAAMLAHILAHGLAMLAGTGQ</sequence>
<gene>
    <name evidence="3" type="ORF">LNV07_02670</name>
</gene>
<dbReference type="InterPro" id="IPR003675">
    <property type="entry name" value="Rce1/LyrA-like_dom"/>
</dbReference>
<feature type="domain" description="CAAX prenyl protease 2/Lysostaphin resistance protein A-like" evidence="2">
    <location>
        <begin position="135"/>
        <end position="241"/>
    </location>
</feature>
<dbReference type="Proteomes" id="UP001209701">
    <property type="component" value="Unassembled WGS sequence"/>
</dbReference>
<organism evidence="3 4">
    <name type="scientific">Roseateles oligotrophus</name>
    <dbReference type="NCBI Taxonomy" id="1769250"/>
    <lineage>
        <taxon>Bacteria</taxon>
        <taxon>Pseudomonadati</taxon>
        <taxon>Pseudomonadota</taxon>
        <taxon>Betaproteobacteria</taxon>
        <taxon>Burkholderiales</taxon>
        <taxon>Sphaerotilaceae</taxon>
        <taxon>Roseateles</taxon>
    </lineage>
</organism>
<keyword evidence="4" id="KW-1185">Reference proteome</keyword>
<feature type="transmembrane region" description="Helical" evidence="1">
    <location>
        <begin position="147"/>
        <end position="165"/>
    </location>
</feature>
<keyword evidence="1" id="KW-1133">Transmembrane helix</keyword>
<reference evidence="3 4" key="1">
    <citation type="submission" date="2021-11" db="EMBL/GenBank/DDBJ databases">
        <authorList>
            <person name="Liang Q."/>
            <person name="Mou H."/>
            <person name="Liu Z."/>
        </authorList>
    </citation>
    <scope>NUCLEOTIDE SEQUENCE [LARGE SCALE GENOMIC DNA]</scope>
    <source>
        <strain evidence="3 4">CHU3</strain>
    </source>
</reference>
<keyword evidence="1" id="KW-0812">Transmembrane</keyword>
<feature type="transmembrane region" description="Helical" evidence="1">
    <location>
        <begin position="207"/>
        <end position="227"/>
    </location>
</feature>
<keyword evidence="3" id="KW-0645">Protease</keyword>
<feature type="transmembrane region" description="Helical" evidence="1">
    <location>
        <begin position="12"/>
        <end position="34"/>
    </location>
</feature>
<proteinExistence type="predicted"/>
<accession>A0ABT2Y9L6</accession>
<comment type="caution">
    <text evidence="3">The sequence shown here is derived from an EMBL/GenBank/DDBJ whole genome shotgun (WGS) entry which is preliminary data.</text>
</comment>
<evidence type="ECO:0000259" key="2">
    <source>
        <dbReference type="Pfam" id="PF02517"/>
    </source>
</evidence>
<feature type="transmembrane region" description="Helical" evidence="1">
    <location>
        <begin position="177"/>
        <end position="195"/>
    </location>
</feature>